<dbReference type="HOGENOM" id="CLU_000288_63_0_1"/>
<accession>B3RRX2</accession>
<evidence type="ECO:0000256" key="2">
    <source>
        <dbReference type="ARBA" id="ARBA00022679"/>
    </source>
</evidence>
<dbReference type="AlphaFoldDB" id="B3RRX2"/>
<keyword evidence="8" id="KW-1185">Reference proteome</keyword>
<dbReference type="InterPro" id="IPR000719">
    <property type="entry name" value="Prot_kinase_dom"/>
</dbReference>
<sequence>RGKFGIVRACTEKSTGVEYAAKMIKTKVSDRTTVLQEIDIMNQLHHPKLVFLHDAYQTDEYVVMIMEVLRGGELLDRLIKRETLLEVEVIYYMQQVLQGLKFMHDSNILHLDLKPENLMLFEKDYDDIKLIDFGMARKFQAQDSLKVLFGTPEFVAPEVVSYEKISPATDMWYLLPVLCIRLSGLSPFMGDNDHDTLSNVTACNWDFDDDIFDDISAEAKSFISSLLRRDPKYDYGLMD</sequence>
<gene>
    <name evidence="7" type="ORF">TRIADDRAFT_22731</name>
</gene>
<evidence type="ECO:0000313" key="7">
    <source>
        <dbReference type="EMBL" id="EDV26946.1"/>
    </source>
</evidence>
<protein>
    <recommendedName>
        <fullName evidence="6">Protein kinase domain-containing protein</fullName>
    </recommendedName>
</protein>
<keyword evidence="2" id="KW-0808">Transferase</keyword>
<dbReference type="InParanoid" id="B3RRX2"/>
<dbReference type="SUPFAM" id="SSF56112">
    <property type="entry name" value="Protein kinase-like (PK-like)"/>
    <property type="match status" value="1"/>
</dbReference>
<feature type="non-terminal residue" evidence="7">
    <location>
        <position position="1"/>
    </location>
</feature>
<dbReference type="GeneID" id="6752155"/>
<dbReference type="InterPro" id="IPR008271">
    <property type="entry name" value="Ser/Thr_kinase_AS"/>
</dbReference>
<keyword evidence="3" id="KW-0547">Nucleotide-binding</keyword>
<evidence type="ECO:0000256" key="1">
    <source>
        <dbReference type="ARBA" id="ARBA00022527"/>
    </source>
</evidence>
<dbReference type="RefSeq" id="XP_002110942.1">
    <property type="nucleotide sequence ID" value="XM_002110906.1"/>
</dbReference>
<name>B3RRX2_TRIAD</name>
<dbReference type="SMART" id="SM00220">
    <property type="entry name" value="S_TKc"/>
    <property type="match status" value="1"/>
</dbReference>
<dbReference type="PANTHER" id="PTHR24342">
    <property type="entry name" value="SERINE/THREONINE-PROTEIN KINASE 17"/>
    <property type="match status" value="1"/>
</dbReference>
<dbReference type="CTD" id="6752155"/>
<dbReference type="PhylomeDB" id="B3RRX2"/>
<dbReference type="Proteomes" id="UP000009022">
    <property type="component" value="Unassembled WGS sequence"/>
</dbReference>
<dbReference type="GO" id="GO:0005737">
    <property type="term" value="C:cytoplasm"/>
    <property type="evidence" value="ECO:0000318"/>
    <property type="project" value="GO_Central"/>
</dbReference>
<dbReference type="eggNOG" id="KOG0613">
    <property type="taxonomic scope" value="Eukaryota"/>
</dbReference>
<keyword evidence="5" id="KW-0067">ATP-binding</keyword>
<evidence type="ECO:0000313" key="8">
    <source>
        <dbReference type="Proteomes" id="UP000009022"/>
    </source>
</evidence>
<evidence type="ECO:0000256" key="4">
    <source>
        <dbReference type="ARBA" id="ARBA00022777"/>
    </source>
</evidence>
<proteinExistence type="predicted"/>
<dbReference type="PANTHER" id="PTHR24342:SF20">
    <property type="entry name" value="MYOSIN LIGHT CHAIN KINASE, SMOOTH MUSCLE"/>
    <property type="match status" value="1"/>
</dbReference>
<dbReference type="OrthoDB" id="10260894at2759"/>
<feature type="domain" description="Protein kinase" evidence="6">
    <location>
        <begin position="1"/>
        <end position="239"/>
    </location>
</feature>
<dbReference type="InterPro" id="IPR011009">
    <property type="entry name" value="Kinase-like_dom_sf"/>
</dbReference>
<dbReference type="Gene3D" id="1.10.510.10">
    <property type="entry name" value="Transferase(Phosphotransferase) domain 1"/>
    <property type="match status" value="1"/>
</dbReference>
<evidence type="ECO:0000259" key="6">
    <source>
        <dbReference type="PROSITE" id="PS50011"/>
    </source>
</evidence>
<dbReference type="GO" id="GO:0005524">
    <property type="term" value="F:ATP binding"/>
    <property type="evidence" value="ECO:0007669"/>
    <property type="project" value="UniProtKB-KW"/>
</dbReference>
<dbReference type="GO" id="GO:0004687">
    <property type="term" value="F:myosin light chain kinase activity"/>
    <property type="evidence" value="ECO:0000318"/>
    <property type="project" value="GO_Central"/>
</dbReference>
<dbReference type="OMA" id="WVRSINA"/>
<keyword evidence="4" id="KW-0418">Kinase</keyword>
<dbReference type="GO" id="GO:0007165">
    <property type="term" value="P:signal transduction"/>
    <property type="evidence" value="ECO:0000318"/>
    <property type="project" value="GO_Central"/>
</dbReference>
<keyword evidence="1" id="KW-0723">Serine/threonine-protein kinase</keyword>
<organism evidence="7 8">
    <name type="scientific">Trichoplax adhaerens</name>
    <name type="common">Trichoplax reptans</name>
    <dbReference type="NCBI Taxonomy" id="10228"/>
    <lineage>
        <taxon>Eukaryota</taxon>
        <taxon>Metazoa</taxon>
        <taxon>Placozoa</taxon>
        <taxon>Uniplacotomia</taxon>
        <taxon>Trichoplacea</taxon>
        <taxon>Trichoplacidae</taxon>
        <taxon>Trichoplax</taxon>
    </lineage>
</organism>
<evidence type="ECO:0000256" key="5">
    <source>
        <dbReference type="ARBA" id="ARBA00022840"/>
    </source>
</evidence>
<dbReference type="Pfam" id="PF00069">
    <property type="entry name" value="Pkinase"/>
    <property type="match status" value="1"/>
</dbReference>
<dbReference type="STRING" id="10228.B3RRX2"/>
<dbReference type="PROSITE" id="PS50011">
    <property type="entry name" value="PROTEIN_KINASE_DOM"/>
    <property type="match status" value="1"/>
</dbReference>
<dbReference type="KEGG" id="tad:TRIADDRAFT_22731"/>
<dbReference type="PROSITE" id="PS00108">
    <property type="entry name" value="PROTEIN_KINASE_ST"/>
    <property type="match status" value="1"/>
</dbReference>
<evidence type="ECO:0000256" key="3">
    <source>
        <dbReference type="ARBA" id="ARBA00022741"/>
    </source>
</evidence>
<reference evidence="7 8" key="1">
    <citation type="journal article" date="2008" name="Nature">
        <title>The Trichoplax genome and the nature of placozoans.</title>
        <authorList>
            <person name="Srivastava M."/>
            <person name="Begovic E."/>
            <person name="Chapman J."/>
            <person name="Putnam N.H."/>
            <person name="Hellsten U."/>
            <person name="Kawashima T."/>
            <person name="Kuo A."/>
            <person name="Mitros T."/>
            <person name="Salamov A."/>
            <person name="Carpenter M.L."/>
            <person name="Signorovitch A.Y."/>
            <person name="Moreno M.A."/>
            <person name="Kamm K."/>
            <person name="Grimwood J."/>
            <person name="Schmutz J."/>
            <person name="Shapiro H."/>
            <person name="Grigoriev I.V."/>
            <person name="Buss L.W."/>
            <person name="Schierwater B."/>
            <person name="Dellaporta S.L."/>
            <person name="Rokhsar D.S."/>
        </authorList>
    </citation>
    <scope>NUCLEOTIDE SEQUENCE [LARGE SCALE GENOMIC DNA]</scope>
    <source>
        <strain evidence="7 8">Grell-BS-1999</strain>
    </source>
</reference>
<dbReference type="EMBL" id="DS985243">
    <property type="protein sequence ID" value="EDV26946.1"/>
    <property type="molecule type" value="Genomic_DNA"/>
</dbReference>
<dbReference type="Gene3D" id="3.30.200.20">
    <property type="entry name" value="Phosphorylase Kinase, domain 1"/>
    <property type="match status" value="1"/>
</dbReference>